<evidence type="ECO:0000313" key="2">
    <source>
        <dbReference type="EMBL" id="KAG8623969.1"/>
    </source>
</evidence>
<comment type="caution">
    <text evidence="2">The sequence shown here is derived from an EMBL/GenBank/DDBJ whole genome shotgun (WGS) entry which is preliminary data.</text>
</comment>
<feature type="compositionally biased region" description="Gly residues" evidence="1">
    <location>
        <begin position="93"/>
        <end position="108"/>
    </location>
</feature>
<protein>
    <submittedName>
        <fullName evidence="2">Uncharacterized protein</fullName>
    </submittedName>
</protein>
<sequence length="108" mass="11197">MLEVSRCYVPLTYPTRNLCAQSGGVYYMPLPCDPAGYSYCVTTNQKALGASFKKAGYKNIKCLRNVSKGESGGGGAKSGGGESERGKGLVEGCWGGDASWGGGGWGLN</sequence>
<gene>
    <name evidence="2" type="ORF">KVT40_008945</name>
</gene>
<evidence type="ECO:0000256" key="1">
    <source>
        <dbReference type="SAM" id="MobiDB-lite"/>
    </source>
</evidence>
<reference evidence="2" key="1">
    <citation type="submission" date="2021-07" db="EMBL/GenBank/DDBJ databases">
        <title>Elsinoe batatas strain:CRI-CJ2 Genome sequencing and assembly.</title>
        <authorList>
            <person name="Huang L."/>
        </authorList>
    </citation>
    <scope>NUCLEOTIDE SEQUENCE</scope>
    <source>
        <strain evidence="2">CRI-CJ2</strain>
    </source>
</reference>
<accession>A0A8K0PFW4</accession>
<feature type="compositionally biased region" description="Gly residues" evidence="1">
    <location>
        <begin position="70"/>
        <end position="81"/>
    </location>
</feature>
<dbReference type="EMBL" id="JAESVG020000010">
    <property type="protein sequence ID" value="KAG8623969.1"/>
    <property type="molecule type" value="Genomic_DNA"/>
</dbReference>
<organism evidence="2 3">
    <name type="scientific">Elsinoe batatas</name>
    <dbReference type="NCBI Taxonomy" id="2601811"/>
    <lineage>
        <taxon>Eukaryota</taxon>
        <taxon>Fungi</taxon>
        <taxon>Dikarya</taxon>
        <taxon>Ascomycota</taxon>
        <taxon>Pezizomycotina</taxon>
        <taxon>Dothideomycetes</taxon>
        <taxon>Dothideomycetidae</taxon>
        <taxon>Myriangiales</taxon>
        <taxon>Elsinoaceae</taxon>
        <taxon>Elsinoe</taxon>
    </lineage>
</organism>
<proteinExistence type="predicted"/>
<dbReference type="AlphaFoldDB" id="A0A8K0PFW4"/>
<keyword evidence="3" id="KW-1185">Reference proteome</keyword>
<feature type="region of interest" description="Disordered" evidence="1">
    <location>
        <begin position="67"/>
        <end position="108"/>
    </location>
</feature>
<evidence type="ECO:0000313" key="3">
    <source>
        <dbReference type="Proteomes" id="UP000809789"/>
    </source>
</evidence>
<dbReference type="Proteomes" id="UP000809789">
    <property type="component" value="Unassembled WGS sequence"/>
</dbReference>
<name>A0A8K0PFW4_9PEZI</name>